<organism evidence="1 2">
    <name type="scientific">Onishia taeanensis</name>
    <dbReference type="NCBI Taxonomy" id="284577"/>
    <lineage>
        <taxon>Bacteria</taxon>
        <taxon>Pseudomonadati</taxon>
        <taxon>Pseudomonadota</taxon>
        <taxon>Gammaproteobacteria</taxon>
        <taxon>Oceanospirillales</taxon>
        <taxon>Halomonadaceae</taxon>
        <taxon>Onishia</taxon>
    </lineage>
</organism>
<dbReference type="AlphaFoldDB" id="A0A1G7N5X9"/>
<evidence type="ECO:0000313" key="2">
    <source>
        <dbReference type="Proteomes" id="UP000198641"/>
    </source>
</evidence>
<name>A0A1G7N5X9_9GAMM</name>
<gene>
    <name evidence="1" type="ORF">SAMN05216571_101216</name>
</gene>
<dbReference type="EMBL" id="FNCI01000001">
    <property type="protein sequence ID" value="SDF68740.1"/>
    <property type="molecule type" value="Genomic_DNA"/>
</dbReference>
<keyword evidence="2" id="KW-1185">Reference proteome</keyword>
<dbReference type="SUPFAM" id="SSF53474">
    <property type="entry name" value="alpha/beta-Hydrolases"/>
    <property type="match status" value="1"/>
</dbReference>
<dbReference type="RefSeq" id="WP_092522218.1">
    <property type="nucleotide sequence ID" value="NZ_FNCI01000001.1"/>
</dbReference>
<dbReference type="STRING" id="284577.SAMN05216571_101216"/>
<dbReference type="OrthoDB" id="9814831at2"/>
<accession>A0A1G7N5X9</accession>
<dbReference type="PANTHER" id="PTHR35602:SF3">
    <property type="entry name" value="ESTERASE YQIA"/>
    <property type="match status" value="1"/>
</dbReference>
<proteinExistence type="predicted"/>
<dbReference type="Pfam" id="PF05728">
    <property type="entry name" value="UPF0227"/>
    <property type="match status" value="1"/>
</dbReference>
<reference evidence="1 2" key="1">
    <citation type="submission" date="2016-10" db="EMBL/GenBank/DDBJ databases">
        <authorList>
            <person name="de Groot N.N."/>
        </authorList>
    </citation>
    <scope>NUCLEOTIDE SEQUENCE [LARGE SCALE GENOMIC DNA]</scope>
    <source>
        <strain evidence="1 2">BH539</strain>
    </source>
</reference>
<evidence type="ECO:0000313" key="1">
    <source>
        <dbReference type="EMBL" id="SDF68740.1"/>
    </source>
</evidence>
<protein>
    <recommendedName>
        <fullName evidence="3">Esterase</fullName>
    </recommendedName>
</protein>
<dbReference type="InterPro" id="IPR008886">
    <property type="entry name" value="UPF0227/Esterase_YqiA"/>
</dbReference>
<evidence type="ECO:0008006" key="3">
    <source>
        <dbReference type="Google" id="ProtNLM"/>
    </source>
</evidence>
<dbReference type="InterPro" id="IPR029058">
    <property type="entry name" value="AB_hydrolase_fold"/>
</dbReference>
<dbReference type="Proteomes" id="UP000198641">
    <property type="component" value="Unassembled WGS sequence"/>
</dbReference>
<dbReference type="Gene3D" id="3.40.50.1820">
    <property type="entry name" value="alpha/beta hydrolase"/>
    <property type="match status" value="1"/>
</dbReference>
<dbReference type="PANTHER" id="PTHR35602">
    <property type="entry name" value="ESTERASE YQIA-RELATED"/>
    <property type="match status" value="1"/>
</dbReference>
<sequence length="216" mass="23004">MLSLVIDREAAPASGLLYLHGFNSGVSSPKSRLMRAACEAVEGAPLPCEAPQLSHRPDEALATAMASLDVLGPRPLLVGSSMGGFLVSCLAERLGLPAVVINPAVRPARLMQSWIGMDFVNDDTGERFVIDRRHHEALEALTPLRLTPAHYLLLLGTADETLDCRDAFAAYAGCTTILHPGGDHGFSALADYLPAVLAHGGRRLLPGRVTTIFHHA</sequence>